<feature type="domain" description="Radical SAM core" evidence="11">
    <location>
        <begin position="5"/>
        <end position="229"/>
    </location>
</feature>
<dbReference type="EC" id="4.1.99.22" evidence="10"/>
<keyword evidence="3 10" id="KW-0479">Metal-binding</keyword>
<evidence type="ECO:0000256" key="2">
    <source>
        <dbReference type="ARBA" id="ARBA00022691"/>
    </source>
</evidence>
<feature type="binding site" evidence="10">
    <location>
        <position position="14"/>
    </location>
    <ligand>
        <name>GTP</name>
        <dbReference type="ChEBI" id="CHEBI:37565"/>
    </ligand>
</feature>
<dbReference type="SMART" id="SM00729">
    <property type="entry name" value="Elp3"/>
    <property type="match status" value="1"/>
</dbReference>
<evidence type="ECO:0000256" key="8">
    <source>
        <dbReference type="ARBA" id="ARBA00023150"/>
    </source>
</evidence>
<evidence type="ECO:0000256" key="3">
    <source>
        <dbReference type="ARBA" id="ARBA00022723"/>
    </source>
</evidence>
<dbReference type="SFLD" id="SFLDG01386">
    <property type="entry name" value="main_SPASM_domain-containing"/>
    <property type="match status" value="1"/>
</dbReference>
<dbReference type="PANTHER" id="PTHR22960:SF0">
    <property type="entry name" value="MOLYBDENUM COFACTOR BIOSYNTHESIS PROTEIN 1"/>
    <property type="match status" value="1"/>
</dbReference>
<proteinExistence type="inferred from homology"/>
<dbReference type="SFLD" id="SFLDS00029">
    <property type="entry name" value="Radical_SAM"/>
    <property type="match status" value="1"/>
</dbReference>
<dbReference type="InterPro" id="IPR050105">
    <property type="entry name" value="MoCo_biosynth_MoaA/MoaC"/>
</dbReference>
<keyword evidence="13" id="KW-1185">Reference proteome</keyword>
<comment type="similarity">
    <text evidence="10">Belongs to the radical SAM superfamily. MoaA family.</text>
</comment>
<keyword evidence="9 10" id="KW-0456">Lyase</keyword>
<feature type="binding site" evidence="10">
    <location>
        <position position="62"/>
    </location>
    <ligand>
        <name>GTP</name>
        <dbReference type="ChEBI" id="CHEBI:37565"/>
    </ligand>
</feature>
<dbReference type="InterPro" id="IPR007197">
    <property type="entry name" value="rSAM"/>
</dbReference>
<evidence type="ECO:0000256" key="9">
    <source>
        <dbReference type="ARBA" id="ARBA00023239"/>
    </source>
</evidence>
<comment type="pathway">
    <text evidence="10">Cofactor biosynthesis; molybdopterin biosynthesis.</text>
</comment>
<dbReference type="InterPro" id="IPR010505">
    <property type="entry name" value="MoaA_twitch"/>
</dbReference>
<comment type="function">
    <text evidence="10">Catalyzes the cyclization of GTP to (8S)-3',8-cyclo-7,8-dihydroguanosine 5'-triphosphate.</text>
</comment>
<dbReference type="GeneID" id="5054365"/>
<dbReference type="GO" id="GO:0061798">
    <property type="term" value="F:GTP 3',8'-cyclase activity"/>
    <property type="evidence" value="ECO:0007669"/>
    <property type="project" value="UniProtKB-UniRule"/>
</dbReference>
<dbReference type="RefSeq" id="WP_011899583.1">
    <property type="nucleotide sequence ID" value="NZ_JAAVJF010000003.1"/>
</dbReference>
<keyword evidence="7 10" id="KW-0342">GTP-binding</keyword>
<dbReference type="GO" id="GO:0051539">
    <property type="term" value="F:4 iron, 4 sulfur cluster binding"/>
    <property type="evidence" value="ECO:0007669"/>
    <property type="project" value="UniProtKB-UniRule"/>
</dbReference>
<dbReference type="GO" id="GO:0046872">
    <property type="term" value="F:metal ion binding"/>
    <property type="evidence" value="ECO:0007669"/>
    <property type="project" value="UniProtKB-KW"/>
</dbReference>
<dbReference type="PANTHER" id="PTHR22960">
    <property type="entry name" value="MOLYBDOPTERIN COFACTOR SYNTHESIS PROTEIN A"/>
    <property type="match status" value="1"/>
</dbReference>
<dbReference type="GO" id="GO:0061799">
    <property type="term" value="F:cyclic pyranopterin monophosphate synthase activity"/>
    <property type="evidence" value="ECO:0007669"/>
    <property type="project" value="TreeGrafter"/>
</dbReference>
<keyword evidence="6 10" id="KW-0411">Iron-sulfur</keyword>
<organism evidence="12 13">
    <name type="scientific">Pyrobaculum arsenaticum</name>
    <dbReference type="NCBI Taxonomy" id="121277"/>
    <lineage>
        <taxon>Archaea</taxon>
        <taxon>Thermoproteota</taxon>
        <taxon>Thermoprotei</taxon>
        <taxon>Thermoproteales</taxon>
        <taxon>Thermoproteaceae</taxon>
        <taxon>Pyrobaculum</taxon>
    </lineage>
</organism>
<dbReference type="InterPro" id="IPR006638">
    <property type="entry name" value="Elp3/MiaA/NifB-like_rSAM"/>
</dbReference>
<dbReference type="InterPro" id="IPR058240">
    <property type="entry name" value="rSAM_sf"/>
</dbReference>
<evidence type="ECO:0000256" key="5">
    <source>
        <dbReference type="ARBA" id="ARBA00023004"/>
    </source>
</evidence>
<feature type="binding site" evidence="10">
    <location>
        <position position="91"/>
    </location>
    <ligand>
        <name>GTP</name>
        <dbReference type="ChEBI" id="CHEBI:37565"/>
    </ligand>
</feature>
<comment type="caution">
    <text evidence="12">The sequence shown here is derived from an EMBL/GenBank/DDBJ whole genome shotgun (WGS) entry which is preliminary data.</text>
</comment>
<comment type="caution">
    <text evidence="10">Lacks conserved residue(s) required for the propagation of feature annotation.</text>
</comment>
<comment type="catalytic activity">
    <reaction evidence="10">
        <text>GTP + AH2 + S-adenosyl-L-methionine = (8S)-3',8-cyclo-7,8-dihydroguanosine 5'-triphosphate + 5'-deoxyadenosine + L-methionine + A + H(+)</text>
        <dbReference type="Rhea" id="RHEA:49576"/>
        <dbReference type="ChEBI" id="CHEBI:13193"/>
        <dbReference type="ChEBI" id="CHEBI:15378"/>
        <dbReference type="ChEBI" id="CHEBI:17319"/>
        <dbReference type="ChEBI" id="CHEBI:17499"/>
        <dbReference type="ChEBI" id="CHEBI:37565"/>
        <dbReference type="ChEBI" id="CHEBI:57844"/>
        <dbReference type="ChEBI" id="CHEBI:59789"/>
        <dbReference type="ChEBI" id="CHEBI:131766"/>
        <dbReference type="EC" id="4.1.99.22"/>
    </reaction>
</comment>
<reference evidence="12 13" key="1">
    <citation type="journal article" date="2020" name="Nat. Commun.">
        <title>The structures of two archaeal type IV pili illuminate evolutionary relationships.</title>
        <authorList>
            <person name="Wang F."/>
            <person name="Baquero D.P."/>
            <person name="Su Z."/>
            <person name="Beltran L.C."/>
            <person name="Prangishvili D."/>
            <person name="Krupovic M."/>
            <person name="Egelman E.H."/>
        </authorList>
    </citation>
    <scope>NUCLEOTIDE SEQUENCE [LARGE SCALE GENOMIC DNA]</scope>
    <source>
        <strain evidence="12 13">2GA</strain>
    </source>
</reference>
<keyword evidence="5 10" id="KW-0408">Iron</keyword>
<dbReference type="OMA" id="QMSECFC"/>
<dbReference type="NCBIfam" id="NF001199">
    <property type="entry name" value="PRK00164.2-1"/>
    <property type="match status" value="1"/>
</dbReference>
<sequence>MLFDRYGRPFQKLRYVVNDECNYNCVFCHFEGQLRRQGSYLTAEDYGFVSSFFRSLGVADFKITGGEPLLRRDIDLIVANVAKTGAYVTVTTNGYLLRGWVDKLRKAGVARLNVSVHTTDPEKYAKITSTSPAVFREVMRGLAEARDRGLSLKLNVVVLRDINTDRQSVKELVKLAARLGASLQFIELMPTGSGTKIFDNLFEPIESIVEIVTQLGGRPIGVRKELHNRPLYLVGGVVVELIKNFNNSHFCAGCTTMRLTSDGKLKTCIYADDAVDLLPYIKSRDVEGLLYSVRLALAKRQPKFKFYSSS</sequence>
<gene>
    <name evidence="10 12" type="primary">moaA</name>
    <name evidence="12" type="ORF">HC235_06870</name>
</gene>
<dbReference type="Proteomes" id="UP000554766">
    <property type="component" value="Unassembled WGS sequence"/>
</dbReference>
<dbReference type="InterPro" id="IPR040064">
    <property type="entry name" value="MoaA-like"/>
</dbReference>
<feature type="binding site" evidence="10">
    <location>
        <position position="153"/>
    </location>
    <ligand>
        <name>GTP</name>
        <dbReference type="ChEBI" id="CHEBI:37565"/>
    </ligand>
</feature>
<evidence type="ECO:0000256" key="6">
    <source>
        <dbReference type="ARBA" id="ARBA00023014"/>
    </source>
</evidence>
<dbReference type="AlphaFoldDB" id="A0A7L4P9T6"/>
<keyword evidence="4 10" id="KW-0547">Nucleotide-binding</keyword>
<comment type="cofactor">
    <cofactor evidence="10">
        <name>[4Fe-4S] cluster</name>
        <dbReference type="ChEBI" id="CHEBI:49883"/>
    </cofactor>
    <text evidence="10">Binds 2 [4Fe-4S] clusters. Binds 1 [4Fe-4S] cluster coordinated with 3 cysteines and an exchangeable S-adenosyl-L-methionine and 1 [4Fe-4S] cluster coordinated with 3 cysteines and the GTP-derived substrate.</text>
</comment>
<dbReference type="SFLD" id="SFLDG01067">
    <property type="entry name" value="SPASM/twitch_domain_containing"/>
    <property type="match status" value="1"/>
</dbReference>
<dbReference type="GO" id="GO:1904047">
    <property type="term" value="F:S-adenosyl-L-methionine binding"/>
    <property type="evidence" value="ECO:0007669"/>
    <property type="project" value="UniProtKB-UniRule"/>
</dbReference>
<evidence type="ECO:0000256" key="10">
    <source>
        <dbReference type="HAMAP-Rule" id="MF_01225"/>
    </source>
</evidence>
<evidence type="ECO:0000259" key="11">
    <source>
        <dbReference type="PROSITE" id="PS51918"/>
    </source>
</evidence>
<dbReference type="EMBL" id="JAAVJF010000003">
    <property type="protein sequence ID" value="NYR15661.1"/>
    <property type="molecule type" value="Genomic_DNA"/>
</dbReference>
<dbReference type="UniPathway" id="UPA00344"/>
<dbReference type="Pfam" id="PF06463">
    <property type="entry name" value="Mob_synth_C"/>
    <property type="match status" value="1"/>
</dbReference>
<evidence type="ECO:0000313" key="12">
    <source>
        <dbReference type="EMBL" id="NYR15661.1"/>
    </source>
</evidence>
<feature type="binding site" evidence="10">
    <location>
        <position position="25"/>
    </location>
    <ligand>
        <name>[4Fe-4S] cluster</name>
        <dbReference type="ChEBI" id="CHEBI:49883"/>
        <label>1</label>
        <note>4Fe-4S-S-AdoMet</note>
    </ligand>
</feature>
<dbReference type="InterPro" id="IPR013485">
    <property type="entry name" value="MoaA_arc"/>
</dbReference>
<dbReference type="GO" id="GO:0006777">
    <property type="term" value="P:Mo-molybdopterin cofactor biosynthetic process"/>
    <property type="evidence" value="ECO:0007669"/>
    <property type="project" value="UniProtKB-UniRule"/>
</dbReference>
<dbReference type="InterPro" id="IPR013785">
    <property type="entry name" value="Aldolase_TIM"/>
</dbReference>
<dbReference type="CDD" id="cd21117">
    <property type="entry name" value="Twitch_MoaA"/>
    <property type="match status" value="1"/>
</dbReference>
<keyword evidence="1 10" id="KW-0004">4Fe-4S</keyword>
<accession>A0A7L4P9T6</accession>
<feature type="binding site" evidence="10">
    <location>
        <position position="28"/>
    </location>
    <ligand>
        <name>[4Fe-4S] cluster</name>
        <dbReference type="ChEBI" id="CHEBI:49883"/>
        <label>1</label>
        <note>4Fe-4S-S-AdoMet</note>
    </ligand>
</feature>
<name>A0A7L4P9T6_9CREN</name>
<keyword evidence="8 10" id="KW-0501">Molybdenum cofactor biosynthesis</keyword>
<dbReference type="SFLD" id="SFLDG01383">
    <property type="entry name" value="cyclic_pyranopterin_phosphate"/>
    <property type="match status" value="1"/>
</dbReference>
<dbReference type="Pfam" id="PF04055">
    <property type="entry name" value="Radical_SAM"/>
    <property type="match status" value="1"/>
</dbReference>
<feature type="binding site" evidence="10">
    <location>
        <position position="254"/>
    </location>
    <ligand>
        <name>[4Fe-4S] cluster</name>
        <dbReference type="ChEBI" id="CHEBI:49883"/>
        <label>2</label>
        <note>4Fe-4S-substrate</note>
    </ligand>
</feature>
<feature type="binding site" evidence="10">
    <location>
        <position position="115"/>
    </location>
    <ligand>
        <name>S-adenosyl-L-methionine</name>
        <dbReference type="ChEBI" id="CHEBI:59789"/>
    </ligand>
</feature>
<dbReference type="Gene3D" id="3.20.20.70">
    <property type="entry name" value="Aldolase class I"/>
    <property type="match status" value="1"/>
</dbReference>
<keyword evidence="2 10" id="KW-0949">S-adenosyl-L-methionine</keyword>
<evidence type="ECO:0000256" key="7">
    <source>
        <dbReference type="ARBA" id="ARBA00023134"/>
    </source>
</evidence>
<dbReference type="HAMAP" id="MF_01225_A">
    <property type="entry name" value="MoaA_A"/>
    <property type="match status" value="1"/>
</dbReference>
<dbReference type="PROSITE" id="PS51918">
    <property type="entry name" value="RADICAL_SAM"/>
    <property type="match status" value="1"/>
</dbReference>
<feature type="binding site" evidence="10">
    <location>
        <position position="66"/>
    </location>
    <ligand>
        <name>S-adenosyl-L-methionine</name>
        <dbReference type="ChEBI" id="CHEBI:59789"/>
    </ligand>
</feature>
<protein>
    <recommendedName>
        <fullName evidence="10">Probable GTP 3',8-cyclase</fullName>
        <ecNumber evidence="10">4.1.99.22</ecNumber>
    </recommendedName>
    <alternativeName>
        <fullName evidence="10">Molybdenum cofactor biosynthesis protein A</fullName>
    </alternativeName>
</protein>
<evidence type="ECO:0000313" key="13">
    <source>
        <dbReference type="Proteomes" id="UP000554766"/>
    </source>
</evidence>
<feature type="binding site" evidence="10">
    <location>
        <position position="268"/>
    </location>
    <ligand>
        <name>[4Fe-4S] cluster</name>
        <dbReference type="ChEBI" id="CHEBI:49883"/>
        <label>2</label>
        <note>4Fe-4S-substrate</note>
    </ligand>
</feature>
<dbReference type="SUPFAM" id="SSF102114">
    <property type="entry name" value="Radical SAM enzymes"/>
    <property type="match status" value="1"/>
</dbReference>
<evidence type="ECO:0000256" key="4">
    <source>
        <dbReference type="ARBA" id="ARBA00022741"/>
    </source>
</evidence>
<dbReference type="CDD" id="cd01335">
    <property type="entry name" value="Radical_SAM"/>
    <property type="match status" value="1"/>
</dbReference>
<evidence type="ECO:0000256" key="1">
    <source>
        <dbReference type="ARBA" id="ARBA00022485"/>
    </source>
</evidence>
<dbReference type="GO" id="GO:0005525">
    <property type="term" value="F:GTP binding"/>
    <property type="evidence" value="ECO:0007669"/>
    <property type="project" value="UniProtKB-UniRule"/>
</dbReference>
<feature type="binding site" evidence="10">
    <location>
        <position position="251"/>
    </location>
    <ligand>
        <name>[4Fe-4S] cluster</name>
        <dbReference type="ChEBI" id="CHEBI:49883"/>
        <label>2</label>
        <note>4Fe-4S-substrate</note>
    </ligand>
</feature>
<feature type="binding site" evidence="10">
    <location>
        <position position="21"/>
    </location>
    <ligand>
        <name>[4Fe-4S] cluster</name>
        <dbReference type="ChEBI" id="CHEBI:49883"/>
        <label>1</label>
        <note>4Fe-4S-S-AdoMet</note>
    </ligand>
</feature>